<reference evidence="3" key="1">
    <citation type="submission" date="2016-10" db="EMBL/GenBank/DDBJ databases">
        <authorList>
            <person name="Varghese N."/>
            <person name="Submissions S."/>
        </authorList>
    </citation>
    <scope>NUCLEOTIDE SEQUENCE [LARGE SCALE GENOMIC DNA]</scope>
    <source>
        <strain evidence="3">CGMCC 1.6199</strain>
    </source>
</reference>
<evidence type="ECO:0000256" key="1">
    <source>
        <dbReference type="SAM" id="Phobius"/>
    </source>
</evidence>
<dbReference type="Pfam" id="PF09577">
    <property type="entry name" value="Spore_YpjB"/>
    <property type="match status" value="1"/>
</dbReference>
<keyword evidence="1" id="KW-0472">Membrane</keyword>
<organism evidence="2 3">
    <name type="scientific">Sediminibacillus halophilus</name>
    <dbReference type="NCBI Taxonomy" id="482461"/>
    <lineage>
        <taxon>Bacteria</taxon>
        <taxon>Bacillati</taxon>
        <taxon>Bacillota</taxon>
        <taxon>Bacilli</taxon>
        <taxon>Bacillales</taxon>
        <taxon>Bacillaceae</taxon>
        <taxon>Sediminibacillus</taxon>
    </lineage>
</organism>
<dbReference type="STRING" id="482461.SAMN05216244_0341"/>
<keyword evidence="1" id="KW-1133">Transmembrane helix</keyword>
<accession>A0A1G9LYG8</accession>
<gene>
    <name evidence="2" type="ORF">SAMN05216244_0341</name>
</gene>
<dbReference type="EMBL" id="FNHF01000001">
    <property type="protein sequence ID" value="SDL67049.1"/>
    <property type="molecule type" value="Genomic_DNA"/>
</dbReference>
<evidence type="ECO:0000313" key="2">
    <source>
        <dbReference type="EMBL" id="SDL67049.1"/>
    </source>
</evidence>
<name>A0A1G9LYG8_9BACI</name>
<keyword evidence="3" id="KW-1185">Reference proteome</keyword>
<dbReference type="Proteomes" id="UP000182347">
    <property type="component" value="Unassembled WGS sequence"/>
</dbReference>
<proteinExistence type="predicted"/>
<dbReference type="InterPro" id="IPR014231">
    <property type="entry name" value="Spore_YpjB"/>
</dbReference>
<keyword evidence="1" id="KW-0812">Transmembrane</keyword>
<evidence type="ECO:0000313" key="3">
    <source>
        <dbReference type="Proteomes" id="UP000182347"/>
    </source>
</evidence>
<dbReference type="OrthoDB" id="2988195at2"/>
<dbReference type="RefSeq" id="WP_074597149.1">
    <property type="nucleotide sequence ID" value="NZ_FNHF01000001.1"/>
</dbReference>
<sequence>MNRTSYAHLFLCFLLGVGIFLPGKAVLAHHQDVHSSIYQYVRFVQEERYKEAETLLQHHSQEFSEYASEHADAEEANVVAAVLERNLQAVAIPKDKDSQLYTHAMALLLVFDALKNEQEPLWMTWKQELQNEIEHLSISNKELAMQDINRLKTHWNILEPALKLAADEEDYIQTSASIRYLLASMDSPRWQEQMITASDQLQQIEAGNDDKLKRSLTLIFMVAAVGGFIIITLSYVAWKKYKGERNKQENKRENS</sequence>
<feature type="transmembrane region" description="Helical" evidence="1">
    <location>
        <begin position="218"/>
        <end position="238"/>
    </location>
</feature>
<dbReference type="AlphaFoldDB" id="A0A1G9LYG8"/>
<protein>
    <submittedName>
        <fullName evidence="2">Sporulation protein YpjB</fullName>
    </submittedName>
</protein>